<sequence length="203" mass="23096">MRSLLLYVLLLFGLSPFVGLNAQSASYIKEIQAFQKELNEEFLNPDKSPLTADERKVFKGHDFFAIDEAYRVEAIFEPTPDSKPFPLNTSKGTTQLYKRIGILHFDLKGKSYTLEAYLRIQRFTIPGQKTYVFLPLVDATTGESTYGAGRYLHYEGIPEGTKWIIDFNKLYNPSCAYSDKYECPMVPEQNHLPIAVEAGVKGY</sequence>
<dbReference type="PANTHER" id="PTHR41913:SF1">
    <property type="entry name" value="DUF1684 DOMAIN-CONTAINING PROTEIN"/>
    <property type="match status" value="1"/>
</dbReference>
<evidence type="ECO:0000313" key="2">
    <source>
        <dbReference type="Proteomes" id="UP000075615"/>
    </source>
</evidence>
<dbReference type="Pfam" id="PF07920">
    <property type="entry name" value="DUF1684"/>
    <property type="match status" value="1"/>
</dbReference>
<dbReference type="EMBL" id="LRDB01000012">
    <property type="protein sequence ID" value="KYG78909.1"/>
    <property type="molecule type" value="Genomic_DNA"/>
</dbReference>
<dbReference type="PANTHER" id="PTHR41913">
    <property type="entry name" value="DUF1684 DOMAIN-CONTAINING PROTEIN"/>
    <property type="match status" value="1"/>
</dbReference>
<name>A0A150XJJ9_9BACT</name>
<proteinExistence type="predicted"/>
<dbReference type="AlphaFoldDB" id="A0A150XJJ9"/>
<reference evidence="1 2" key="1">
    <citation type="submission" date="2016-01" db="EMBL/GenBank/DDBJ databases">
        <title>Genome sequencing of Roseivirga echinicomitans KMM 6058.</title>
        <authorList>
            <person name="Selvaratnam C."/>
            <person name="Thevarajoo S."/>
            <person name="Goh K.M."/>
            <person name="Ee R."/>
            <person name="Chan K.-G."/>
            <person name="Chong C.S."/>
        </authorList>
    </citation>
    <scope>NUCLEOTIDE SEQUENCE [LARGE SCALE GENOMIC DNA]</scope>
    <source>
        <strain evidence="1 2">KMM 6058</strain>
    </source>
</reference>
<dbReference type="Proteomes" id="UP000075615">
    <property type="component" value="Unassembled WGS sequence"/>
</dbReference>
<comment type="caution">
    <text evidence="1">The sequence shown here is derived from an EMBL/GenBank/DDBJ whole genome shotgun (WGS) entry which is preliminary data.</text>
</comment>
<gene>
    <name evidence="1" type="ORF">AWN68_04585</name>
</gene>
<protein>
    <recommendedName>
        <fullName evidence="3">DUF1684 domain-containing protein</fullName>
    </recommendedName>
</protein>
<evidence type="ECO:0000313" key="1">
    <source>
        <dbReference type="EMBL" id="KYG78909.1"/>
    </source>
</evidence>
<dbReference type="RefSeq" id="WP_068414832.1">
    <property type="nucleotide sequence ID" value="NZ_LRDB01000012.1"/>
</dbReference>
<keyword evidence="2" id="KW-1185">Reference proteome</keyword>
<dbReference type="STRING" id="296218.AWN68_04585"/>
<dbReference type="InterPro" id="IPR012467">
    <property type="entry name" value="DUF1684"/>
</dbReference>
<accession>A0A150XJJ9</accession>
<organism evidence="1 2">
    <name type="scientific">Roseivirga echinicomitans</name>
    <dbReference type="NCBI Taxonomy" id="296218"/>
    <lineage>
        <taxon>Bacteria</taxon>
        <taxon>Pseudomonadati</taxon>
        <taxon>Bacteroidota</taxon>
        <taxon>Cytophagia</taxon>
        <taxon>Cytophagales</taxon>
        <taxon>Roseivirgaceae</taxon>
        <taxon>Roseivirga</taxon>
    </lineage>
</organism>
<dbReference type="OrthoDB" id="5493262at2"/>
<evidence type="ECO:0008006" key="3">
    <source>
        <dbReference type="Google" id="ProtNLM"/>
    </source>
</evidence>